<name>A0A8E2JE04_9PEZI</name>
<dbReference type="Proteomes" id="UP000250266">
    <property type="component" value="Unassembled WGS sequence"/>
</dbReference>
<dbReference type="Pfam" id="PF00724">
    <property type="entry name" value="Oxidored_FMN"/>
    <property type="match status" value="1"/>
</dbReference>
<accession>A0A8E2JE04</accession>
<gene>
    <name evidence="6" type="ORF">K432DRAFT_405920</name>
</gene>
<keyword evidence="3" id="KW-0288">FMN</keyword>
<dbReference type="OrthoDB" id="1663137at2759"/>
<evidence type="ECO:0000259" key="5">
    <source>
        <dbReference type="Pfam" id="PF00724"/>
    </source>
</evidence>
<evidence type="ECO:0000256" key="4">
    <source>
        <dbReference type="ARBA" id="ARBA00023002"/>
    </source>
</evidence>
<comment type="similarity">
    <text evidence="1">Belongs to the NADH:flavin oxidoreductase/NADH oxidase family.</text>
</comment>
<dbReference type="PANTHER" id="PTHR43656">
    <property type="entry name" value="BINDING OXIDOREDUCTASE, PUTATIVE (AFU_ORTHOLOGUE AFUA_2G08260)-RELATED"/>
    <property type="match status" value="1"/>
</dbReference>
<dbReference type="InterPro" id="IPR001155">
    <property type="entry name" value="OxRdtase_FMN_N"/>
</dbReference>
<evidence type="ECO:0000313" key="7">
    <source>
        <dbReference type="Proteomes" id="UP000250266"/>
    </source>
</evidence>
<dbReference type="SUPFAM" id="SSF51395">
    <property type="entry name" value="FMN-linked oxidoreductases"/>
    <property type="match status" value="1"/>
</dbReference>
<dbReference type="PANTHER" id="PTHR43656:SF2">
    <property type="entry name" value="BINDING OXIDOREDUCTASE, PUTATIVE (AFU_ORTHOLOGUE AFUA_2G08260)-RELATED"/>
    <property type="match status" value="1"/>
</dbReference>
<reference evidence="6 7" key="1">
    <citation type="journal article" date="2016" name="Nat. Commun.">
        <title>Ectomycorrhizal ecology is imprinted in the genome of the dominant symbiotic fungus Cenococcum geophilum.</title>
        <authorList>
            <consortium name="DOE Joint Genome Institute"/>
            <person name="Peter M."/>
            <person name="Kohler A."/>
            <person name="Ohm R.A."/>
            <person name="Kuo A."/>
            <person name="Krutzmann J."/>
            <person name="Morin E."/>
            <person name="Arend M."/>
            <person name="Barry K.W."/>
            <person name="Binder M."/>
            <person name="Choi C."/>
            <person name="Clum A."/>
            <person name="Copeland A."/>
            <person name="Grisel N."/>
            <person name="Haridas S."/>
            <person name="Kipfer T."/>
            <person name="LaButti K."/>
            <person name="Lindquist E."/>
            <person name="Lipzen A."/>
            <person name="Maire R."/>
            <person name="Meier B."/>
            <person name="Mihaltcheva S."/>
            <person name="Molinier V."/>
            <person name="Murat C."/>
            <person name="Poggeler S."/>
            <person name="Quandt C.A."/>
            <person name="Sperisen C."/>
            <person name="Tritt A."/>
            <person name="Tisserant E."/>
            <person name="Crous P.W."/>
            <person name="Henrissat B."/>
            <person name="Nehls U."/>
            <person name="Egli S."/>
            <person name="Spatafora J.W."/>
            <person name="Grigoriev I.V."/>
            <person name="Martin F.M."/>
        </authorList>
    </citation>
    <scope>NUCLEOTIDE SEQUENCE [LARGE SCALE GENOMIC DNA]</scope>
    <source>
        <strain evidence="6 7">CBS 459.81</strain>
    </source>
</reference>
<sequence>MQLAHLGHMSPARAGGEADGDADYGSECCASVLPKLFVNKLLGTPREITYPVIDAAITNFIHGSVVSRDDGFAGCQLPAALGFLISAFLFPHTSLYRDEYGGTTEKRMRILQRLAHEIREQCPRPFPG</sequence>
<evidence type="ECO:0000256" key="1">
    <source>
        <dbReference type="ARBA" id="ARBA00005979"/>
    </source>
</evidence>
<dbReference type="GO" id="GO:0010181">
    <property type="term" value="F:FMN binding"/>
    <property type="evidence" value="ECO:0007669"/>
    <property type="project" value="InterPro"/>
</dbReference>
<keyword evidence="2" id="KW-0285">Flavoprotein</keyword>
<dbReference type="GO" id="GO:0016491">
    <property type="term" value="F:oxidoreductase activity"/>
    <property type="evidence" value="ECO:0007669"/>
    <property type="project" value="UniProtKB-KW"/>
</dbReference>
<evidence type="ECO:0000256" key="2">
    <source>
        <dbReference type="ARBA" id="ARBA00022630"/>
    </source>
</evidence>
<feature type="domain" description="NADH:flavin oxidoreductase/NADH oxidase N-terminal" evidence="5">
    <location>
        <begin position="2"/>
        <end position="120"/>
    </location>
</feature>
<dbReference type="AlphaFoldDB" id="A0A8E2JE04"/>
<evidence type="ECO:0000256" key="3">
    <source>
        <dbReference type="ARBA" id="ARBA00022643"/>
    </source>
</evidence>
<proteinExistence type="inferred from homology"/>
<organism evidence="6 7">
    <name type="scientific">Lepidopterella palustris CBS 459.81</name>
    <dbReference type="NCBI Taxonomy" id="1314670"/>
    <lineage>
        <taxon>Eukaryota</taxon>
        <taxon>Fungi</taxon>
        <taxon>Dikarya</taxon>
        <taxon>Ascomycota</taxon>
        <taxon>Pezizomycotina</taxon>
        <taxon>Dothideomycetes</taxon>
        <taxon>Pleosporomycetidae</taxon>
        <taxon>Mytilinidiales</taxon>
        <taxon>Argynnaceae</taxon>
        <taxon>Lepidopterella</taxon>
    </lineage>
</organism>
<protein>
    <submittedName>
        <fullName evidence="6">FMN-linked oxidoreductase</fullName>
    </submittedName>
</protein>
<dbReference type="Gene3D" id="3.20.20.70">
    <property type="entry name" value="Aldolase class I"/>
    <property type="match status" value="1"/>
</dbReference>
<dbReference type="InterPro" id="IPR013785">
    <property type="entry name" value="Aldolase_TIM"/>
</dbReference>
<keyword evidence="7" id="KW-1185">Reference proteome</keyword>
<dbReference type="EMBL" id="KV745025">
    <property type="protein sequence ID" value="OCK79049.1"/>
    <property type="molecule type" value="Genomic_DNA"/>
</dbReference>
<keyword evidence="4" id="KW-0560">Oxidoreductase</keyword>
<evidence type="ECO:0000313" key="6">
    <source>
        <dbReference type="EMBL" id="OCK79049.1"/>
    </source>
</evidence>
<dbReference type="InterPro" id="IPR051799">
    <property type="entry name" value="NADH_flavin_oxidoreductase"/>
</dbReference>